<evidence type="ECO:0000313" key="3">
    <source>
        <dbReference type="Proteomes" id="UP001157915"/>
    </source>
</evidence>
<keyword evidence="1" id="KW-0732">Signal</keyword>
<accession>A0ABY1P8A7</accession>
<evidence type="ECO:0000313" key="2">
    <source>
        <dbReference type="EMBL" id="SMP28683.1"/>
    </source>
</evidence>
<dbReference type="InterPro" id="IPR036249">
    <property type="entry name" value="Thioredoxin-like_sf"/>
</dbReference>
<name>A0ABY1P8A7_9BACT</name>
<dbReference type="PROSITE" id="PS51257">
    <property type="entry name" value="PROKAR_LIPOPROTEIN"/>
    <property type="match status" value="1"/>
</dbReference>
<feature type="signal peptide" evidence="1">
    <location>
        <begin position="1"/>
        <end position="19"/>
    </location>
</feature>
<sequence>MIKKSLFLYFLLLALVSCAKESSLIQDQNVIVTKVSTTTRHSLDDKLFNAKTGDPISMEEFSQMIKENPTISLEKIYDEYGNPEKFLYHPDDPNKNHSQRDPAFQPQVGQKISDFVFKTIDDKEIYSEEMIGKWVIVRFDFFVDKMDKENYASFSNAINKASKSGKLTTILCSLDSEENIENELTMFSDVIHLVGNGQGYFSKYHITTMPTTILIDPNQTVVKYLDKNNYSEIQSLIKQ</sequence>
<reference evidence="2 3" key="1">
    <citation type="submission" date="2017-05" db="EMBL/GenBank/DDBJ databases">
        <authorList>
            <person name="Varghese N."/>
            <person name="Submissions S."/>
        </authorList>
    </citation>
    <scope>NUCLEOTIDE SEQUENCE [LARGE SCALE GENOMIC DNA]</scope>
    <source>
        <strain evidence="2 3">DSM 15360</strain>
    </source>
</reference>
<organism evidence="2 3">
    <name type="scientific">Algoriphagus winogradskyi</name>
    <dbReference type="NCBI Taxonomy" id="237017"/>
    <lineage>
        <taxon>Bacteria</taxon>
        <taxon>Pseudomonadati</taxon>
        <taxon>Bacteroidota</taxon>
        <taxon>Cytophagia</taxon>
        <taxon>Cytophagales</taxon>
        <taxon>Cyclobacteriaceae</taxon>
        <taxon>Algoriphagus</taxon>
    </lineage>
</organism>
<proteinExistence type="predicted"/>
<dbReference type="RefSeq" id="WP_283413782.1">
    <property type="nucleotide sequence ID" value="NZ_FXUA01000006.1"/>
</dbReference>
<comment type="caution">
    <text evidence="2">The sequence shown here is derived from an EMBL/GenBank/DDBJ whole genome shotgun (WGS) entry which is preliminary data.</text>
</comment>
<evidence type="ECO:0000256" key="1">
    <source>
        <dbReference type="SAM" id="SignalP"/>
    </source>
</evidence>
<dbReference type="SUPFAM" id="SSF52833">
    <property type="entry name" value="Thioredoxin-like"/>
    <property type="match status" value="1"/>
</dbReference>
<keyword evidence="3" id="KW-1185">Reference proteome</keyword>
<dbReference type="Gene3D" id="3.40.30.10">
    <property type="entry name" value="Glutaredoxin"/>
    <property type="match status" value="1"/>
</dbReference>
<dbReference type="Proteomes" id="UP001157915">
    <property type="component" value="Unassembled WGS sequence"/>
</dbReference>
<feature type="chain" id="PRO_5045974272" description="Thioredoxin-like fold domain-containing protein" evidence="1">
    <location>
        <begin position="20"/>
        <end position="239"/>
    </location>
</feature>
<gene>
    <name evidence="2" type="ORF">SAMN06265367_10632</name>
</gene>
<protein>
    <recommendedName>
        <fullName evidence="4">Thioredoxin-like fold domain-containing protein</fullName>
    </recommendedName>
</protein>
<evidence type="ECO:0008006" key="4">
    <source>
        <dbReference type="Google" id="ProtNLM"/>
    </source>
</evidence>
<dbReference type="EMBL" id="FXUA01000006">
    <property type="protein sequence ID" value="SMP28683.1"/>
    <property type="molecule type" value="Genomic_DNA"/>
</dbReference>